<dbReference type="NCBIfam" id="NF047768">
    <property type="entry name" value="Clp_like_SDH"/>
    <property type="match status" value="1"/>
</dbReference>
<dbReference type="PANTHER" id="PTHR35984:SF1">
    <property type="entry name" value="PERIPLASMIC SERINE PROTEASE"/>
    <property type="match status" value="1"/>
</dbReference>
<dbReference type="EMBL" id="CP141615">
    <property type="protein sequence ID" value="WRP16786.1"/>
    <property type="molecule type" value="Genomic_DNA"/>
</dbReference>
<evidence type="ECO:0008006" key="3">
    <source>
        <dbReference type="Google" id="ProtNLM"/>
    </source>
</evidence>
<proteinExistence type="predicted"/>
<gene>
    <name evidence="1" type="ORF">U7230_11925</name>
</gene>
<dbReference type="Proteomes" id="UP001332192">
    <property type="component" value="Chromosome"/>
</dbReference>
<organism evidence="1 2">
    <name type="scientific">Carboxydichorda subterranea</name>
    <dbReference type="NCBI Taxonomy" id="3109565"/>
    <lineage>
        <taxon>Bacteria</taxon>
        <taxon>Bacillati</taxon>
        <taxon>Bacillota</taxon>
        <taxon>Limnochordia</taxon>
        <taxon>Limnochordales</taxon>
        <taxon>Geochordaceae</taxon>
        <taxon>Carboxydichorda</taxon>
    </lineage>
</organism>
<dbReference type="Gene3D" id="3.90.226.10">
    <property type="entry name" value="2-enoyl-CoA Hydratase, Chain A, domain 1"/>
    <property type="match status" value="1"/>
</dbReference>
<dbReference type="RefSeq" id="WP_324716058.1">
    <property type="nucleotide sequence ID" value="NZ_CP141615.1"/>
</dbReference>
<dbReference type="Pfam" id="PF01972">
    <property type="entry name" value="SDH_protease"/>
    <property type="match status" value="1"/>
</dbReference>
<dbReference type="InterPro" id="IPR029045">
    <property type="entry name" value="ClpP/crotonase-like_dom_sf"/>
</dbReference>
<accession>A0ABZ1BW61</accession>
<dbReference type="InterPro" id="IPR002825">
    <property type="entry name" value="Pept_S49_ser-pept_pro"/>
</dbReference>
<dbReference type="PANTHER" id="PTHR35984">
    <property type="entry name" value="PERIPLASMIC SERINE PROTEASE"/>
    <property type="match status" value="1"/>
</dbReference>
<protein>
    <recommendedName>
        <fullName evidence="3">ClpP class serine protease</fullName>
    </recommendedName>
</protein>
<evidence type="ECO:0000313" key="1">
    <source>
        <dbReference type="EMBL" id="WRP16786.1"/>
    </source>
</evidence>
<keyword evidence="2" id="KW-1185">Reference proteome</keyword>
<evidence type="ECO:0000313" key="2">
    <source>
        <dbReference type="Proteomes" id="UP001332192"/>
    </source>
</evidence>
<sequence>MTFSLFDLFWIFLLISSLSPALRQRAIEAQRIRTIRRLEMRRHSRVITLIHRQESVAFLGIPIARYIDINDSEEILRAIKLTPPEMPIDLILHTPGGLVLATEQIAHALINRTGRVTVFIPHYAMSGGTLLALAADEVVMDPNAVLGPVDPQIGNFAAADILKVLETKPASEIDDQTLILAQMARKALAQVRDLVIRLTTANGMPQEKAERLAEVLGTGRWTHDYPITFEQARELGLPVSDDMPAEVYELMDLFPQPAQRRPTVQYIPLPYGERMPAPRPRSSRPHG</sequence>
<reference evidence="1 2" key="1">
    <citation type="journal article" date="2024" name="Front. Microbiol.">
        <title>Novel thermophilic genera Geochorda gen. nov. and Carboxydochorda gen. nov. from the deep terrestrial subsurface reveal the ecophysiological diversity in the class Limnochordia.</title>
        <authorList>
            <person name="Karnachuk O.V."/>
            <person name="Lukina A.P."/>
            <person name="Avakyan M.R."/>
            <person name="Kadnikov V.V."/>
            <person name="Begmatov S."/>
            <person name="Beletsky A.V."/>
            <person name="Vlasova K.G."/>
            <person name="Novikov A.A."/>
            <person name="Shcherbakova V.A."/>
            <person name="Mardanov A.V."/>
            <person name="Ravin N.V."/>
        </authorList>
    </citation>
    <scope>NUCLEOTIDE SEQUENCE [LARGE SCALE GENOMIC DNA]</scope>
    <source>
        <strain evidence="1 2">L945</strain>
    </source>
</reference>
<dbReference type="SUPFAM" id="SSF52096">
    <property type="entry name" value="ClpP/crotonase"/>
    <property type="match status" value="1"/>
</dbReference>
<name>A0ABZ1BW61_9FIRM</name>